<evidence type="ECO:0000313" key="2">
    <source>
        <dbReference type="EMBL" id="EFU43815.1"/>
    </source>
</evidence>
<sequence>MSYTAWFVPLCKIVSLMFAFAVLGLFIATLSLRVRVNRRYDRRKNSG</sequence>
<evidence type="ECO:0000313" key="3">
    <source>
        <dbReference type="Proteomes" id="UP000003094"/>
    </source>
</evidence>
<proteinExistence type="predicted"/>
<reference evidence="2 3" key="1">
    <citation type="journal article" date="2010" name="BMC Genomics">
        <title>Genome sequence of the pattern forming Paenibacillus vortex bacterium reveals potential for thriving in complex environments.</title>
        <authorList>
            <person name="Sirota-Madi A."/>
            <person name="Olender T."/>
            <person name="Helman Y."/>
            <person name="Ingham C."/>
            <person name="Brainis I."/>
            <person name="Roth D."/>
            <person name="Hagi E."/>
            <person name="Brodsky L."/>
            <person name="Leshkowitz D."/>
            <person name="Galatenko V."/>
            <person name="Nikolaev V."/>
            <person name="Mugasimangalam R.C."/>
            <person name="Bransburg-Zabary S."/>
            <person name="Gutnick D.L."/>
            <person name="Lancet D."/>
            <person name="Ben-Jacob E."/>
        </authorList>
    </citation>
    <scope>NUCLEOTIDE SEQUENCE [LARGE SCALE GENOMIC DNA]</scope>
    <source>
        <strain evidence="2 3">V453</strain>
    </source>
</reference>
<comment type="caution">
    <text evidence="2">The sequence shown here is derived from an EMBL/GenBank/DDBJ whole genome shotgun (WGS) entry which is preliminary data.</text>
</comment>
<keyword evidence="1" id="KW-1133">Transmembrane helix</keyword>
<feature type="transmembrane region" description="Helical" evidence="1">
    <location>
        <begin position="6"/>
        <end position="34"/>
    </location>
</feature>
<keyword evidence="1" id="KW-0812">Transmembrane</keyword>
<dbReference type="AlphaFoldDB" id="A0A2R9T2C3"/>
<dbReference type="EMBL" id="ADHJ01000001">
    <property type="protein sequence ID" value="EFU43815.1"/>
    <property type="molecule type" value="Genomic_DNA"/>
</dbReference>
<keyword evidence="3" id="KW-1185">Reference proteome</keyword>
<accession>A0A2R9T2C3</accession>
<dbReference type="GeneID" id="97552477"/>
<keyword evidence="1" id="KW-0472">Membrane</keyword>
<dbReference type="Proteomes" id="UP000003094">
    <property type="component" value="Unassembled WGS sequence"/>
</dbReference>
<organism evidence="2 3">
    <name type="scientific">Paenibacillus vortex V453</name>
    <dbReference type="NCBI Taxonomy" id="715225"/>
    <lineage>
        <taxon>Bacteria</taxon>
        <taxon>Bacillati</taxon>
        <taxon>Bacillota</taxon>
        <taxon>Bacilli</taxon>
        <taxon>Bacillales</taxon>
        <taxon>Paenibacillaceae</taxon>
        <taxon>Paenibacillus</taxon>
    </lineage>
</organism>
<evidence type="ECO:0000256" key="1">
    <source>
        <dbReference type="SAM" id="Phobius"/>
    </source>
</evidence>
<dbReference type="KEGG" id="pvo:PVOR_01340"/>
<name>A0A2R9T2C3_9BACL</name>
<protein>
    <submittedName>
        <fullName evidence="2">Uncharacterized protein</fullName>
    </submittedName>
</protein>
<dbReference type="RefSeq" id="WP_006207234.1">
    <property type="nucleotide sequence ID" value="NZ_ADHJ01000001.1"/>
</dbReference>
<gene>
    <name evidence="2" type="ORF">PVOR_01340</name>
</gene>